<name>A0ABU4S085_9GAMM</name>
<reference evidence="2 3" key="1">
    <citation type="submission" date="2023-11" db="EMBL/GenBank/DDBJ databases">
        <title>Gilvimarinus fulvus sp. nov., isolated from the surface of Kelp.</title>
        <authorList>
            <person name="Sun Y.Y."/>
            <person name="Gong Y."/>
            <person name="Du Z.J."/>
        </authorList>
    </citation>
    <scope>NUCLEOTIDE SEQUENCE [LARGE SCALE GENOMIC DNA]</scope>
    <source>
        <strain evidence="2 3">SDUM040013</strain>
    </source>
</reference>
<evidence type="ECO:0008006" key="4">
    <source>
        <dbReference type="Google" id="ProtNLM"/>
    </source>
</evidence>
<accession>A0ABU4S085</accession>
<dbReference type="EMBL" id="JAXAFO010000016">
    <property type="protein sequence ID" value="MDX6849887.1"/>
    <property type="molecule type" value="Genomic_DNA"/>
</dbReference>
<sequence>MDKVSSVWLKVWLLVAALVVPSVAAALDFLAATPVGSWQVREEATTDHKGRQSVAVVRTSMVGQESRGADTHYWIEVELTNYQVKKGKRKQQGERSIIKVLVAEAALTRDPGDVMTNLRGIGSEIIMQTGDQQPMRISGGGAMADAMLQAMGTQMEYDFQQGGAKEVTVPAGTFKCEVQRGSGYTEMKVMFKTFRVESEAEMCFSTEVPFGIVASQSKNTTNGDTSATEVTLLEFGASGAESKISGEPSEAPSLPNLFN</sequence>
<comment type="caution">
    <text evidence="2">The sequence shown here is derived from an EMBL/GenBank/DDBJ whole genome shotgun (WGS) entry which is preliminary data.</text>
</comment>
<organism evidence="2 3">
    <name type="scientific">Gilvimarinus gilvus</name>
    <dbReference type="NCBI Taxonomy" id="3058038"/>
    <lineage>
        <taxon>Bacteria</taxon>
        <taxon>Pseudomonadati</taxon>
        <taxon>Pseudomonadota</taxon>
        <taxon>Gammaproteobacteria</taxon>
        <taxon>Cellvibrionales</taxon>
        <taxon>Cellvibrionaceae</taxon>
        <taxon>Gilvimarinus</taxon>
    </lineage>
</organism>
<dbReference type="RefSeq" id="WP_302723590.1">
    <property type="nucleotide sequence ID" value="NZ_JAULRU010000617.1"/>
</dbReference>
<evidence type="ECO:0000313" key="3">
    <source>
        <dbReference type="Proteomes" id="UP001273505"/>
    </source>
</evidence>
<keyword evidence="3" id="KW-1185">Reference proteome</keyword>
<dbReference type="Proteomes" id="UP001273505">
    <property type="component" value="Unassembled WGS sequence"/>
</dbReference>
<evidence type="ECO:0000313" key="2">
    <source>
        <dbReference type="EMBL" id="MDX6849887.1"/>
    </source>
</evidence>
<proteinExistence type="predicted"/>
<gene>
    <name evidence="2" type="ORF">SCD92_10985</name>
</gene>
<evidence type="ECO:0000256" key="1">
    <source>
        <dbReference type="SAM" id="MobiDB-lite"/>
    </source>
</evidence>
<feature type="region of interest" description="Disordered" evidence="1">
    <location>
        <begin position="239"/>
        <end position="259"/>
    </location>
</feature>
<protein>
    <recommendedName>
        <fullName evidence="4">DUF4412 domain-containing protein</fullName>
    </recommendedName>
</protein>